<keyword evidence="1" id="KW-0732">Signal</keyword>
<comment type="caution">
    <text evidence="2">The sequence shown here is derived from an EMBL/GenBank/DDBJ whole genome shotgun (WGS) entry which is preliminary data.</text>
</comment>
<sequence>MATLFLLFLLLTTLYDPDMMIGAQGCSTTASVVAGVLPYGRRQAAFDVCEKKDTIQTKGEVTGSRRIDAQLSPQRGRFLWSAPDSPNENELTRNQLGFVEKGQETLYTSRPPLLSKLVS</sequence>
<dbReference type="Proteomes" id="UP001203297">
    <property type="component" value="Unassembled WGS sequence"/>
</dbReference>
<proteinExistence type="predicted"/>
<keyword evidence="3" id="KW-1185">Reference proteome</keyword>
<protein>
    <submittedName>
        <fullName evidence="2">Uncharacterized protein</fullName>
    </submittedName>
</protein>
<reference evidence="2" key="1">
    <citation type="journal article" date="2022" name="New Phytol.">
        <title>Evolutionary transition to the ectomycorrhizal habit in the genomes of a hyperdiverse lineage of mushroom-forming fungi.</title>
        <authorList>
            <person name="Looney B."/>
            <person name="Miyauchi S."/>
            <person name="Morin E."/>
            <person name="Drula E."/>
            <person name="Courty P.E."/>
            <person name="Kohler A."/>
            <person name="Kuo A."/>
            <person name="LaButti K."/>
            <person name="Pangilinan J."/>
            <person name="Lipzen A."/>
            <person name="Riley R."/>
            <person name="Andreopoulos W."/>
            <person name="He G."/>
            <person name="Johnson J."/>
            <person name="Nolan M."/>
            <person name="Tritt A."/>
            <person name="Barry K.W."/>
            <person name="Grigoriev I.V."/>
            <person name="Nagy L.G."/>
            <person name="Hibbett D."/>
            <person name="Henrissat B."/>
            <person name="Matheny P.B."/>
            <person name="Labbe J."/>
            <person name="Martin F.M."/>
        </authorList>
    </citation>
    <scope>NUCLEOTIDE SEQUENCE</scope>
    <source>
        <strain evidence="2">BPL690</strain>
    </source>
</reference>
<gene>
    <name evidence="2" type="ORF">B0F90DRAFT_1737657</name>
</gene>
<name>A0AAD4M2C7_9AGAM</name>
<dbReference type="EMBL" id="WTXG01000034">
    <property type="protein sequence ID" value="KAI0297797.1"/>
    <property type="molecule type" value="Genomic_DNA"/>
</dbReference>
<evidence type="ECO:0000313" key="2">
    <source>
        <dbReference type="EMBL" id="KAI0297797.1"/>
    </source>
</evidence>
<feature type="chain" id="PRO_5042134188" evidence="1">
    <location>
        <begin position="18"/>
        <end position="119"/>
    </location>
</feature>
<evidence type="ECO:0000313" key="3">
    <source>
        <dbReference type="Proteomes" id="UP001203297"/>
    </source>
</evidence>
<feature type="signal peptide" evidence="1">
    <location>
        <begin position="1"/>
        <end position="17"/>
    </location>
</feature>
<evidence type="ECO:0000256" key="1">
    <source>
        <dbReference type="SAM" id="SignalP"/>
    </source>
</evidence>
<organism evidence="2 3">
    <name type="scientific">Multifurca ochricompacta</name>
    <dbReference type="NCBI Taxonomy" id="376703"/>
    <lineage>
        <taxon>Eukaryota</taxon>
        <taxon>Fungi</taxon>
        <taxon>Dikarya</taxon>
        <taxon>Basidiomycota</taxon>
        <taxon>Agaricomycotina</taxon>
        <taxon>Agaricomycetes</taxon>
        <taxon>Russulales</taxon>
        <taxon>Russulaceae</taxon>
        <taxon>Multifurca</taxon>
    </lineage>
</organism>
<accession>A0AAD4M2C7</accession>
<dbReference type="AlphaFoldDB" id="A0AAD4M2C7"/>